<comment type="caution">
    <text evidence="1">The sequence shown here is derived from an EMBL/GenBank/DDBJ whole genome shotgun (WGS) entry which is preliminary data.</text>
</comment>
<name>A0A1J5Q4T7_9ZZZZ</name>
<reference evidence="1" key="1">
    <citation type="submission" date="2016-10" db="EMBL/GenBank/DDBJ databases">
        <title>Sequence of Gallionella enrichment culture.</title>
        <authorList>
            <person name="Poehlein A."/>
            <person name="Muehling M."/>
            <person name="Daniel R."/>
        </authorList>
    </citation>
    <scope>NUCLEOTIDE SEQUENCE</scope>
</reference>
<protein>
    <submittedName>
        <fullName evidence="1">Uncharacterized protein</fullName>
    </submittedName>
</protein>
<evidence type="ECO:0000313" key="1">
    <source>
        <dbReference type="EMBL" id="OIQ72491.1"/>
    </source>
</evidence>
<dbReference type="AlphaFoldDB" id="A0A1J5Q4T7"/>
<organism evidence="1">
    <name type="scientific">mine drainage metagenome</name>
    <dbReference type="NCBI Taxonomy" id="410659"/>
    <lineage>
        <taxon>unclassified sequences</taxon>
        <taxon>metagenomes</taxon>
        <taxon>ecological metagenomes</taxon>
    </lineage>
</organism>
<sequence>MGEESDQVSAIWRLRDLAEQEGLDAAVWHAGPGLLKIYGDRGLNALPLGPDGLPLPESEGDTPASDQYLVCVAERDLMVLED</sequence>
<proteinExistence type="predicted"/>
<accession>A0A1J5Q4T7</accession>
<gene>
    <name evidence="1" type="ORF">GALL_458800</name>
</gene>
<dbReference type="EMBL" id="MLJW01003248">
    <property type="protein sequence ID" value="OIQ72491.1"/>
    <property type="molecule type" value="Genomic_DNA"/>
</dbReference>